<dbReference type="AlphaFoldDB" id="A0AB36CKA5"/>
<organism evidence="2 3">
    <name type="scientific">Corynebacterium stationis</name>
    <dbReference type="NCBI Taxonomy" id="1705"/>
    <lineage>
        <taxon>Bacteria</taxon>
        <taxon>Bacillati</taxon>
        <taxon>Actinomycetota</taxon>
        <taxon>Actinomycetes</taxon>
        <taxon>Mycobacteriales</taxon>
        <taxon>Corynebacteriaceae</taxon>
        <taxon>Corynebacterium</taxon>
    </lineage>
</organism>
<sequence>MSHMRKSHTSSFRRKTLLIAPFLMAVLTACTASDKGPSPQVSLSTVTSTVTATVLPEQKSGVDGTVSDKKDLLITPEGKGVLFLRLNGEPLITDEMEMLEGKLISGPGGCLSVQSGGRPELLIFTAGTKFIDHPPQVTLDGETIKIGEWFSLATTEVSFTDLTGVPERCSQGAAERAWVVGTN</sequence>
<evidence type="ECO:0000313" key="2">
    <source>
        <dbReference type="EMBL" id="NME89259.1"/>
    </source>
</evidence>
<evidence type="ECO:0000313" key="3">
    <source>
        <dbReference type="Proteomes" id="UP000544551"/>
    </source>
</evidence>
<dbReference type="EMBL" id="JABAFZ010000005">
    <property type="protein sequence ID" value="NME89259.1"/>
    <property type="molecule type" value="Genomic_DNA"/>
</dbReference>
<feature type="signal peptide" evidence="1">
    <location>
        <begin position="1"/>
        <end position="32"/>
    </location>
</feature>
<dbReference type="PROSITE" id="PS51257">
    <property type="entry name" value="PROKAR_LIPOPROTEIN"/>
    <property type="match status" value="1"/>
</dbReference>
<reference evidence="2 3" key="1">
    <citation type="submission" date="2020-04" db="EMBL/GenBank/DDBJ databases">
        <authorList>
            <person name="Hitch T.C.A."/>
            <person name="Wylensek D."/>
            <person name="Clavel T."/>
        </authorList>
    </citation>
    <scope>NUCLEOTIDE SEQUENCE [LARGE SCALE GENOMIC DNA]</scope>
    <source>
        <strain evidence="2 3">BL-383-APC-3D</strain>
    </source>
</reference>
<feature type="chain" id="PRO_5044191992" evidence="1">
    <location>
        <begin position="33"/>
        <end position="183"/>
    </location>
</feature>
<proteinExistence type="predicted"/>
<protein>
    <submittedName>
        <fullName evidence="2">Uncharacterized protein</fullName>
    </submittedName>
</protein>
<keyword evidence="1" id="KW-0732">Signal</keyword>
<gene>
    <name evidence="2" type="ORF">HF853_06160</name>
</gene>
<name>A0AB36CKA5_9CORY</name>
<evidence type="ECO:0000256" key="1">
    <source>
        <dbReference type="SAM" id="SignalP"/>
    </source>
</evidence>
<dbReference type="Proteomes" id="UP000544551">
    <property type="component" value="Unassembled WGS sequence"/>
</dbReference>
<accession>A0AB36CKA5</accession>
<comment type="caution">
    <text evidence="2">The sequence shown here is derived from an EMBL/GenBank/DDBJ whole genome shotgun (WGS) entry which is preliminary data.</text>
</comment>